<accession>A0ABS2L0Q3</accession>
<dbReference type="InterPro" id="IPR049726">
    <property type="entry name" value="TtfA-like_core"/>
</dbReference>
<gene>
    <name evidence="1" type="ORF">JOE42_003869</name>
</gene>
<dbReference type="CDD" id="cd21904">
    <property type="entry name" value="TtfA-like"/>
    <property type="match status" value="1"/>
</dbReference>
<dbReference type="EMBL" id="JAFBBK010000001">
    <property type="protein sequence ID" value="MBM7417136.1"/>
    <property type="molecule type" value="Genomic_DNA"/>
</dbReference>
<evidence type="ECO:0000313" key="1">
    <source>
        <dbReference type="EMBL" id="MBM7417136.1"/>
    </source>
</evidence>
<reference evidence="1 2" key="1">
    <citation type="submission" date="2021-01" db="EMBL/GenBank/DDBJ databases">
        <title>Genomics of switchgrass bacterial isolates.</title>
        <authorList>
            <person name="Shade A."/>
        </authorList>
    </citation>
    <scope>NUCLEOTIDE SEQUENCE [LARGE SCALE GENOMIC DNA]</scope>
    <source>
        <strain evidence="1 2">PvP111</strain>
    </source>
</reference>
<protein>
    <recommendedName>
        <fullName evidence="3">DUF2726 domain-containing protein</fullName>
    </recommendedName>
</protein>
<keyword evidence="2" id="KW-1185">Reference proteome</keyword>
<dbReference type="Proteomes" id="UP000703038">
    <property type="component" value="Unassembled WGS sequence"/>
</dbReference>
<sequence length="212" mass="23316">MTAMWFGLALIALLGAVALLYIDRARRGQQGRVRQIWAKAQGYHYVPADPDLPSTFSRAAMANQEFLGAVDVVEGVRRGEEFVLFDLEDAATVVAVRREVGSDVDLDLRSRTTPPPKEADMQLLGSLGPRIIFATDLDVARRVCDQRMVAFTHSVPDVVQLLWSEGPWTLGTVPVGSSGRDWDAAIDAVTRLSGLLHVLPPSRRRAAPEREN</sequence>
<proteinExistence type="predicted"/>
<evidence type="ECO:0008006" key="3">
    <source>
        <dbReference type="Google" id="ProtNLM"/>
    </source>
</evidence>
<comment type="caution">
    <text evidence="1">The sequence shown here is derived from an EMBL/GenBank/DDBJ whole genome shotgun (WGS) entry which is preliminary data.</text>
</comment>
<name>A0ABS2L0Q3_9NOCA</name>
<organism evidence="1 2">
    <name type="scientific">Rhodococcoides corynebacterioides</name>
    <dbReference type="NCBI Taxonomy" id="53972"/>
    <lineage>
        <taxon>Bacteria</taxon>
        <taxon>Bacillati</taxon>
        <taxon>Actinomycetota</taxon>
        <taxon>Actinomycetes</taxon>
        <taxon>Mycobacteriales</taxon>
        <taxon>Nocardiaceae</taxon>
        <taxon>Rhodococcoides</taxon>
    </lineage>
</organism>
<evidence type="ECO:0000313" key="2">
    <source>
        <dbReference type="Proteomes" id="UP000703038"/>
    </source>
</evidence>